<feature type="compositionally biased region" description="Low complexity" evidence="14">
    <location>
        <begin position="35"/>
        <end position="46"/>
    </location>
</feature>
<dbReference type="GO" id="GO:0006627">
    <property type="term" value="P:protein processing involved in protein targeting to mitochondrion"/>
    <property type="evidence" value="ECO:0007669"/>
    <property type="project" value="TreeGrafter"/>
</dbReference>
<dbReference type="Gene3D" id="3.40.390.10">
    <property type="entry name" value="Collagenase (Catalytic Domain)"/>
    <property type="match status" value="1"/>
</dbReference>
<reference evidence="16" key="1">
    <citation type="journal article" date="2020" name="Fungal Divers.">
        <title>Resolving the Mortierellaceae phylogeny through synthesis of multi-gene phylogenetics and phylogenomics.</title>
        <authorList>
            <person name="Vandepol N."/>
            <person name="Liber J."/>
            <person name="Desiro A."/>
            <person name="Na H."/>
            <person name="Kennedy M."/>
            <person name="Barry K."/>
            <person name="Grigoriev I.V."/>
            <person name="Miller A.N."/>
            <person name="O'Donnell K."/>
            <person name="Stajich J.E."/>
            <person name="Bonito G."/>
        </authorList>
    </citation>
    <scope>NUCLEOTIDE SEQUENCE</scope>
    <source>
        <strain evidence="16">NVP60</strain>
    </source>
</reference>
<dbReference type="Gene3D" id="1.10.1370.10">
    <property type="entry name" value="Neurolysin, domain 3"/>
    <property type="match status" value="1"/>
</dbReference>
<evidence type="ECO:0000256" key="3">
    <source>
        <dbReference type="ARBA" id="ARBA00006040"/>
    </source>
</evidence>
<keyword evidence="7 13" id="KW-0378">Hydrolase</keyword>
<evidence type="ECO:0000256" key="8">
    <source>
        <dbReference type="ARBA" id="ARBA00022833"/>
    </source>
</evidence>
<dbReference type="EMBL" id="JAAAIN010001477">
    <property type="protein sequence ID" value="KAG0302732.1"/>
    <property type="molecule type" value="Genomic_DNA"/>
</dbReference>
<dbReference type="GO" id="GO:0006518">
    <property type="term" value="P:peptide metabolic process"/>
    <property type="evidence" value="ECO:0007669"/>
    <property type="project" value="TreeGrafter"/>
</dbReference>
<dbReference type="GO" id="GO:0004222">
    <property type="term" value="F:metalloendopeptidase activity"/>
    <property type="evidence" value="ECO:0007669"/>
    <property type="project" value="UniProtKB-EC"/>
</dbReference>
<accession>A0A9P6QVC7</accession>
<dbReference type="InterPro" id="IPR045090">
    <property type="entry name" value="Pept_M3A_M3B"/>
</dbReference>
<keyword evidence="10 13" id="KW-0482">Metalloprotease</keyword>
<gene>
    <name evidence="16" type="primary">OCT1</name>
    <name evidence="16" type="ORF">BGZ97_002193</name>
</gene>
<dbReference type="InterPro" id="IPR033851">
    <property type="entry name" value="M3A_MIP"/>
</dbReference>
<evidence type="ECO:0000256" key="11">
    <source>
        <dbReference type="ARBA" id="ARBA00023128"/>
    </source>
</evidence>
<dbReference type="Pfam" id="PF01432">
    <property type="entry name" value="Peptidase_M3"/>
    <property type="match status" value="1"/>
</dbReference>
<dbReference type="GO" id="GO:0046872">
    <property type="term" value="F:metal ion binding"/>
    <property type="evidence" value="ECO:0007669"/>
    <property type="project" value="UniProtKB-UniRule"/>
</dbReference>
<dbReference type="Proteomes" id="UP000823405">
    <property type="component" value="Unassembled WGS sequence"/>
</dbReference>
<dbReference type="EC" id="3.4.24.59" evidence="4"/>
<name>A0A9P6QVC7_9FUNG</name>
<evidence type="ECO:0000256" key="6">
    <source>
        <dbReference type="ARBA" id="ARBA00022723"/>
    </source>
</evidence>
<organism evidence="16 17">
    <name type="scientific">Linnemannia gamsii</name>
    <dbReference type="NCBI Taxonomy" id="64522"/>
    <lineage>
        <taxon>Eukaryota</taxon>
        <taxon>Fungi</taxon>
        <taxon>Fungi incertae sedis</taxon>
        <taxon>Mucoromycota</taxon>
        <taxon>Mortierellomycotina</taxon>
        <taxon>Mortierellomycetes</taxon>
        <taxon>Mortierellales</taxon>
        <taxon>Mortierellaceae</taxon>
        <taxon>Linnemannia</taxon>
    </lineage>
</organism>
<evidence type="ECO:0000256" key="9">
    <source>
        <dbReference type="ARBA" id="ARBA00022946"/>
    </source>
</evidence>
<protein>
    <recommendedName>
        <fullName evidence="4">mitochondrial intermediate peptidase</fullName>
        <ecNumber evidence="4">3.4.24.59</ecNumber>
    </recommendedName>
</protein>
<evidence type="ECO:0000256" key="4">
    <source>
        <dbReference type="ARBA" id="ARBA00012441"/>
    </source>
</evidence>
<evidence type="ECO:0000256" key="5">
    <source>
        <dbReference type="ARBA" id="ARBA00022670"/>
    </source>
</evidence>
<feature type="compositionally biased region" description="Polar residues" evidence="14">
    <location>
        <begin position="20"/>
        <end position="30"/>
    </location>
</feature>
<evidence type="ECO:0000259" key="15">
    <source>
        <dbReference type="Pfam" id="PF01432"/>
    </source>
</evidence>
<comment type="caution">
    <text evidence="16">The sequence shown here is derived from an EMBL/GenBank/DDBJ whole genome shotgun (WGS) entry which is preliminary data.</text>
</comment>
<dbReference type="OrthoDB" id="17530at2759"/>
<keyword evidence="6 13" id="KW-0479">Metal-binding</keyword>
<keyword evidence="11" id="KW-0496">Mitochondrion</keyword>
<dbReference type="SUPFAM" id="SSF55486">
    <property type="entry name" value="Metalloproteases ('zincins'), catalytic domain"/>
    <property type="match status" value="1"/>
</dbReference>
<evidence type="ECO:0000256" key="13">
    <source>
        <dbReference type="RuleBase" id="RU003435"/>
    </source>
</evidence>
<evidence type="ECO:0000256" key="10">
    <source>
        <dbReference type="ARBA" id="ARBA00023049"/>
    </source>
</evidence>
<feature type="domain" description="Peptidase M3A/M3B catalytic" evidence="15">
    <location>
        <begin position="334"/>
        <end position="814"/>
    </location>
</feature>
<keyword evidence="17" id="KW-1185">Reference proteome</keyword>
<dbReference type="InterPro" id="IPR001567">
    <property type="entry name" value="Pept_M3A_M3B_dom"/>
</dbReference>
<sequence>MSAGLGRILQGRAAYRTATALRSSKRTSTGRAPPTTATTTTTTTTTTTARVSITQGAPQTQVRYISGTTTDAKSAAVAASSAVLNSTSTPSLRELFDSPPVSSSRSRLASSASPEGLFLYPNLKTPETFLDSVNAAIARGHLLVERIAHAPEQQDGGLEMRKVIKLFDRLSDVLCKVIDAAEVVRCLHPDPAWRQAAETVYEELFSWMNTLNTDPRLYEVLHTVLNTPAIESGLSEAERQVALVFLRDFEKSGIHLSDAKRAQFVALSDKVVSLGRDFMQNCSTPGPGPAHILVSPPSRLQGLSPGYIQRITKTNKQGEKVAVMPTSGWESQMVLKHVEDEGVRRAMYVASMAEDKTKVAVLDDLLRTRYDLAQLVGLPSYGHMFLGDKMVKNPENVSAFLHTLGKSQEAAVHSELMLLQKAKRVATRDKDAQLEAWDRDYYVRLVSSRTSTMPHGDSISAYFSVGTTMDGLSKLFSHLYGIKFVPGTVQPGETWHDEVQKLDVVDEREGLIGTIYCDFYGRQGKQLNAAHYTVRCSRRVDDDDEEHDIAEGMTLREGIELARADPGVEMTGKEGRYQLPLAVLSCGFSRPPGGKPALLSWVEVETLFHEMGHAMHSMIGRADYHNVSGTRCPIDFVEIPSILMEHFLADPAVLGLFATHHQTGAPLPAGLLMAHQANRSTFQAIELHSQRSMAMLDQLLYSPVVGSPSFNSTATLENLQRATGVVPPVPGTAWQTGFGHLYGYGAGYYSYLFGRTVTSQIWETVFRSAPTSRSAGERLREHVLKWGGGKDPWECLGGLLEDDRLMKGDQESMKIVGDWGTKTPL</sequence>
<evidence type="ECO:0000256" key="1">
    <source>
        <dbReference type="ARBA" id="ARBA00000436"/>
    </source>
</evidence>
<evidence type="ECO:0000256" key="12">
    <source>
        <dbReference type="ARBA" id="ARBA00025208"/>
    </source>
</evidence>
<dbReference type="FunFam" id="3.40.390.10:FF:000055">
    <property type="entry name" value="Related to mitochondrial intermediate peptidase"/>
    <property type="match status" value="1"/>
</dbReference>
<proteinExistence type="inferred from homology"/>
<keyword evidence="5 13" id="KW-0645">Protease</keyword>
<dbReference type="InterPro" id="IPR024079">
    <property type="entry name" value="MetalloPept_cat_dom_sf"/>
</dbReference>
<comment type="cofactor">
    <cofactor evidence="13">
        <name>Zn(2+)</name>
        <dbReference type="ChEBI" id="CHEBI:29105"/>
    </cofactor>
    <text evidence="13">Binds 1 zinc ion.</text>
</comment>
<keyword evidence="8 13" id="KW-0862">Zinc</keyword>
<evidence type="ECO:0000256" key="14">
    <source>
        <dbReference type="SAM" id="MobiDB-lite"/>
    </source>
</evidence>
<comment type="catalytic activity">
    <reaction evidence="1">
        <text>Release of an N-terminal octapeptide as second stage of processing of some proteins imported into the mitochondrion.</text>
        <dbReference type="EC" id="3.4.24.59"/>
    </reaction>
</comment>
<dbReference type="CDD" id="cd06457">
    <property type="entry name" value="M3A_MIP"/>
    <property type="match status" value="1"/>
</dbReference>
<dbReference type="PANTHER" id="PTHR11804">
    <property type="entry name" value="PROTEASE M3 THIMET OLIGOPEPTIDASE-RELATED"/>
    <property type="match status" value="1"/>
</dbReference>
<evidence type="ECO:0000313" key="16">
    <source>
        <dbReference type="EMBL" id="KAG0302732.1"/>
    </source>
</evidence>
<dbReference type="GO" id="GO:0005759">
    <property type="term" value="C:mitochondrial matrix"/>
    <property type="evidence" value="ECO:0007669"/>
    <property type="project" value="UniProtKB-SubCell"/>
</dbReference>
<comment type="similarity">
    <text evidence="3 13">Belongs to the peptidase M3 family.</text>
</comment>
<evidence type="ECO:0000256" key="7">
    <source>
        <dbReference type="ARBA" id="ARBA00022801"/>
    </source>
</evidence>
<dbReference type="AlphaFoldDB" id="A0A9P6QVC7"/>
<dbReference type="PANTHER" id="PTHR11804:SF79">
    <property type="entry name" value="MITOCHONDRIAL INTERMEDIATE PEPTIDASE"/>
    <property type="match status" value="1"/>
</dbReference>
<evidence type="ECO:0000256" key="2">
    <source>
        <dbReference type="ARBA" id="ARBA00004305"/>
    </source>
</evidence>
<feature type="region of interest" description="Disordered" evidence="14">
    <location>
        <begin position="19"/>
        <end position="46"/>
    </location>
</feature>
<dbReference type="InterPro" id="IPR024077">
    <property type="entry name" value="Neurolysin/TOP_dom2"/>
</dbReference>
<keyword evidence="9" id="KW-0809">Transit peptide</keyword>
<comment type="subcellular location">
    <subcellularLocation>
        <location evidence="2">Mitochondrion matrix</location>
    </subcellularLocation>
</comment>
<comment type="function">
    <text evidence="12">Cleaves proteins, imported into the mitochondrion, to their mature size. While most mitochondrial precursor proteins are processed to the mature form in one step by mitochondrial processing peptidase (MPP), the sequential cleavage by MIP of an octapeptide after initial processing by MPP is a required step for a subgroup of nuclear-encoded precursor proteins destined for the matrix or the inner membrane.</text>
</comment>
<evidence type="ECO:0000313" key="17">
    <source>
        <dbReference type="Proteomes" id="UP000823405"/>
    </source>
</evidence>